<evidence type="ECO:0000259" key="11">
    <source>
        <dbReference type="PROSITE" id="PS51194"/>
    </source>
</evidence>
<keyword evidence="7 9" id="KW-0238">DNA-binding</keyword>
<dbReference type="SMART" id="SM00490">
    <property type="entry name" value="HELICc"/>
    <property type="match status" value="1"/>
</dbReference>
<evidence type="ECO:0000313" key="13">
    <source>
        <dbReference type="Proteomes" id="UP000033200"/>
    </source>
</evidence>
<dbReference type="GO" id="GO:0016787">
    <property type="term" value="F:hydrolase activity"/>
    <property type="evidence" value="ECO:0007669"/>
    <property type="project" value="UniProtKB-KW"/>
</dbReference>
<dbReference type="SMART" id="SM00487">
    <property type="entry name" value="DEXDc"/>
    <property type="match status" value="1"/>
</dbReference>
<dbReference type="Pfam" id="PF00271">
    <property type="entry name" value="Helicase_C"/>
    <property type="match status" value="1"/>
</dbReference>
<dbReference type="GO" id="GO:0005524">
    <property type="term" value="F:ATP binding"/>
    <property type="evidence" value="ECO:0007669"/>
    <property type="project" value="UniProtKB-UniRule"/>
</dbReference>
<dbReference type="InterPro" id="IPR004576">
    <property type="entry name" value="Mfd"/>
</dbReference>
<dbReference type="InterPro" id="IPR003711">
    <property type="entry name" value="CarD-like/TRCF_RID"/>
</dbReference>
<keyword evidence="3 9" id="KW-0227">DNA damage</keyword>
<keyword evidence="13" id="KW-1185">Reference proteome</keyword>
<dbReference type="GO" id="GO:0003678">
    <property type="term" value="F:DNA helicase activity"/>
    <property type="evidence" value="ECO:0007669"/>
    <property type="project" value="TreeGrafter"/>
</dbReference>
<accession>A0A097EKQ1</accession>
<evidence type="ECO:0000256" key="7">
    <source>
        <dbReference type="ARBA" id="ARBA00023125"/>
    </source>
</evidence>
<dbReference type="PANTHER" id="PTHR47964:SF1">
    <property type="entry name" value="ATP-DEPENDENT DNA HELICASE HOMOLOG RECG, CHLOROPLASTIC"/>
    <property type="match status" value="1"/>
</dbReference>
<dbReference type="EC" id="3.6.4.-" evidence="9"/>
<comment type="function">
    <text evidence="9">Couples transcription and DNA repair by recognizing RNA polymerase (RNAP) stalled at DNA lesions. Mediates ATP-dependent release of RNAP and its truncated transcript from the DNA, and recruitment of nucleotide excision repair machinery to the damaged site.</text>
</comment>
<keyword evidence="4 9" id="KW-0378">Hydrolase</keyword>
<evidence type="ECO:0000259" key="10">
    <source>
        <dbReference type="PROSITE" id="PS51192"/>
    </source>
</evidence>
<dbReference type="Pfam" id="PF03461">
    <property type="entry name" value="TRCF"/>
    <property type="match status" value="1"/>
</dbReference>
<dbReference type="InterPro" id="IPR037235">
    <property type="entry name" value="TRCF-like_C_D7"/>
</dbReference>
<sequence>MLAPEPPVADPLGIAETAAALAERLATDDLLYAVADEPRGVALSHALALAMPDAEVLFCPGSDALPGDAAPASPGNVGQRVSALRRIRLLLDAAERPRIACITTGEALARAYPAPQSFAAAPPRVDAGAPIDLEALFASLTEIGYTPDETVDEPGEIALRGQVLDVFPADAGLPLRVEAGDGRVVSLRCFDPGDQRTTGDIDTRELGRVAEPPLADEGVPLCDHVPDARIGIEPAADARRARFLALAADAAKRRPTRAIADTLGDARWRKAVADRAMPPLERAGDPPPRFVENKAPTRAFAKAARAAIDAGDRLAILGGPRDLRFLQRRIAKTLKLPVEEDASWPAIVAAAPGSIHLLALAADRGFHRDGVLAIAAADLLGSRAERDDPSTPVADTGLFDYGEIRLGDVVVHEDHGLAVVSGLQSLPDEAGDAIALTYADDGVRLVPVAEADRIWRYGADAEAVTLDRLDGASWLKRRGAIDAAIAESARGLTALATERDRRAAPKLVPDIAAYERFAAGFAFTETPDQARAIATVRDDLASAKPMDRLVIGDVGYGKTEVALRAAAIAALAGYQVAIAAPTTVLARQHLESFAARFEGTGIVVAGLSRLTAAADRKRIKAGLADGSVHVVVGTGAVAAKGIAYKDLALVIIDEEQRFGAADKTRLRDLGAGHVLTLSATPIPRTLQTALIGLQQLSVIATPPARRQPIRTVVGAFDATVVRTALLRERTRGGQSFVVVPRIEDMAPLAEKLAKSVPELDIVQAHGKMPAAEIDEAMVRFAGGDGDVLLATNIIEAGLDVPRANTMVIWRADRFGLSQLHQLRGRVGRGIRRGQVLLLTDPEATIAPRTLKRLKTLEAFDRLGAGFAISARDLDMRGAGDLLGETQAGHMKLIGIDLYQHLLESALRTARGETVERWSPELHLGIDGCLPDDWMPEAELRVTTYARLARIEDADGLDALTDELEDRFGDLPETVRLLFAVARIRVAARAADIQRIDAGPGAIALTPRKPIAPPTGFTEKNGRLILSERIEDAHARLERIETLLEEWG</sequence>
<feature type="domain" description="Helicase C-terminal" evidence="11">
    <location>
        <begin position="720"/>
        <end position="874"/>
    </location>
</feature>
<evidence type="ECO:0000256" key="4">
    <source>
        <dbReference type="ARBA" id="ARBA00022801"/>
    </source>
</evidence>
<evidence type="ECO:0000256" key="8">
    <source>
        <dbReference type="ARBA" id="ARBA00023204"/>
    </source>
</evidence>
<evidence type="ECO:0000256" key="3">
    <source>
        <dbReference type="ARBA" id="ARBA00022763"/>
    </source>
</evidence>
<dbReference type="InterPro" id="IPR001650">
    <property type="entry name" value="Helicase_C-like"/>
</dbReference>
<evidence type="ECO:0000256" key="9">
    <source>
        <dbReference type="HAMAP-Rule" id="MF_00969"/>
    </source>
</evidence>
<dbReference type="KEGG" id="stax:MC45_09890"/>
<dbReference type="Gene3D" id="2.40.10.170">
    <property type="match status" value="1"/>
</dbReference>
<evidence type="ECO:0000256" key="1">
    <source>
        <dbReference type="ARBA" id="ARBA00022490"/>
    </source>
</evidence>
<dbReference type="PANTHER" id="PTHR47964">
    <property type="entry name" value="ATP-DEPENDENT DNA HELICASE HOMOLOG RECG, CHLOROPLASTIC"/>
    <property type="match status" value="1"/>
</dbReference>
<organism evidence="12 13">
    <name type="scientific">Sphingomonas taxi</name>
    <dbReference type="NCBI Taxonomy" id="1549858"/>
    <lineage>
        <taxon>Bacteria</taxon>
        <taxon>Pseudomonadati</taxon>
        <taxon>Pseudomonadota</taxon>
        <taxon>Alphaproteobacteria</taxon>
        <taxon>Sphingomonadales</taxon>
        <taxon>Sphingomonadaceae</taxon>
        <taxon>Sphingomonas</taxon>
    </lineage>
</organism>
<dbReference type="Pfam" id="PF17757">
    <property type="entry name" value="UvrB_inter"/>
    <property type="match status" value="1"/>
</dbReference>
<dbReference type="SUPFAM" id="SSF52540">
    <property type="entry name" value="P-loop containing nucleoside triphosphate hydrolases"/>
    <property type="match status" value="2"/>
</dbReference>
<proteinExistence type="inferred from homology"/>
<keyword evidence="8 9" id="KW-0234">DNA repair</keyword>
<dbReference type="Pfam" id="PF02559">
    <property type="entry name" value="CarD_TRCF_RID"/>
    <property type="match status" value="1"/>
</dbReference>
<dbReference type="HOGENOM" id="CLU_005122_3_2_5"/>
<dbReference type="STRING" id="1549858.MC45_09890"/>
<dbReference type="GO" id="GO:0003684">
    <property type="term" value="F:damaged DNA binding"/>
    <property type="evidence" value="ECO:0007669"/>
    <property type="project" value="InterPro"/>
</dbReference>
<keyword evidence="1 9" id="KW-0963">Cytoplasm</keyword>
<dbReference type="Proteomes" id="UP000033200">
    <property type="component" value="Chromosome"/>
</dbReference>
<gene>
    <name evidence="9" type="primary">mfd</name>
    <name evidence="12" type="ORF">MC45_09890</name>
</gene>
<dbReference type="InterPro" id="IPR027417">
    <property type="entry name" value="P-loop_NTPase"/>
</dbReference>
<evidence type="ECO:0000256" key="6">
    <source>
        <dbReference type="ARBA" id="ARBA00022840"/>
    </source>
</evidence>
<evidence type="ECO:0000256" key="2">
    <source>
        <dbReference type="ARBA" id="ARBA00022741"/>
    </source>
</evidence>
<reference evidence="12 13" key="1">
    <citation type="submission" date="2014-09" db="EMBL/GenBank/DDBJ databases">
        <title>Using Illumina technology Improving SMRT sequencing Genome Assembly by RASTools.</title>
        <authorList>
            <person name="Zhou Y."/>
            <person name="Ma T."/>
            <person name="Liu T."/>
        </authorList>
    </citation>
    <scope>NUCLEOTIDE SEQUENCE [LARGE SCALE GENOMIC DNA]</scope>
    <source>
        <strain evidence="12 13">ATCC 55669</strain>
    </source>
</reference>
<dbReference type="Gene3D" id="3.40.50.11180">
    <property type="match status" value="1"/>
</dbReference>
<evidence type="ECO:0000256" key="5">
    <source>
        <dbReference type="ARBA" id="ARBA00022806"/>
    </source>
</evidence>
<dbReference type="AlphaFoldDB" id="A0A097EKQ1"/>
<keyword evidence="6 9" id="KW-0067">ATP-binding</keyword>
<dbReference type="Pfam" id="PF00270">
    <property type="entry name" value="DEAD"/>
    <property type="match status" value="1"/>
</dbReference>
<dbReference type="EMBL" id="CP009571">
    <property type="protein sequence ID" value="AIT08149.1"/>
    <property type="molecule type" value="Genomic_DNA"/>
</dbReference>
<dbReference type="Gene3D" id="3.40.50.300">
    <property type="entry name" value="P-loop containing nucleotide triphosphate hydrolases"/>
    <property type="match status" value="2"/>
</dbReference>
<name>A0A097EKQ1_9SPHN</name>
<dbReference type="InterPro" id="IPR047112">
    <property type="entry name" value="RecG/Mfd"/>
</dbReference>
<comment type="similarity">
    <text evidence="9">In the N-terminal section; belongs to the UvrB family.</text>
</comment>
<dbReference type="InterPro" id="IPR014001">
    <property type="entry name" value="Helicase_ATP-bd"/>
</dbReference>
<dbReference type="Gene3D" id="3.30.2060.10">
    <property type="entry name" value="Penicillin-binding protein 1b domain"/>
    <property type="match status" value="1"/>
</dbReference>
<dbReference type="SUPFAM" id="SSF143517">
    <property type="entry name" value="TRCF domain-like"/>
    <property type="match status" value="1"/>
</dbReference>
<dbReference type="GO" id="GO:0005737">
    <property type="term" value="C:cytoplasm"/>
    <property type="evidence" value="ECO:0007669"/>
    <property type="project" value="UniProtKB-SubCell"/>
</dbReference>
<comment type="similarity">
    <text evidence="9">In the C-terminal section; belongs to the helicase family. RecG subfamily.</text>
</comment>
<dbReference type="SMART" id="SM00982">
    <property type="entry name" value="TRCF"/>
    <property type="match status" value="1"/>
</dbReference>
<feature type="domain" description="Helicase ATP-binding" evidence="10">
    <location>
        <begin position="539"/>
        <end position="699"/>
    </location>
</feature>
<comment type="subcellular location">
    <subcellularLocation>
        <location evidence="9">Cytoplasm</location>
    </subcellularLocation>
</comment>
<protein>
    <recommendedName>
        <fullName evidence="9">Transcription-repair-coupling factor</fullName>
        <shortName evidence="9">TRCF</shortName>
        <ecNumber evidence="9">3.6.4.-</ecNumber>
    </recommendedName>
</protein>
<dbReference type="Gene3D" id="3.90.1150.50">
    <property type="entry name" value="Transcription-repair-coupling factor, D7 domain"/>
    <property type="match status" value="1"/>
</dbReference>
<dbReference type="GO" id="GO:0000716">
    <property type="term" value="P:transcription-coupled nucleotide-excision repair, DNA damage recognition"/>
    <property type="evidence" value="ECO:0007669"/>
    <property type="project" value="UniProtKB-UniRule"/>
</dbReference>
<keyword evidence="5 12" id="KW-0347">Helicase</keyword>
<dbReference type="HAMAP" id="MF_00969">
    <property type="entry name" value="TRCF"/>
    <property type="match status" value="1"/>
</dbReference>
<dbReference type="eggNOG" id="COG1197">
    <property type="taxonomic scope" value="Bacteria"/>
</dbReference>
<dbReference type="InterPro" id="IPR011545">
    <property type="entry name" value="DEAD/DEAH_box_helicase_dom"/>
</dbReference>
<dbReference type="GO" id="GO:0006355">
    <property type="term" value="P:regulation of DNA-templated transcription"/>
    <property type="evidence" value="ECO:0007669"/>
    <property type="project" value="UniProtKB-UniRule"/>
</dbReference>
<dbReference type="InterPro" id="IPR041471">
    <property type="entry name" value="UvrB_inter"/>
</dbReference>
<dbReference type="InterPro" id="IPR036101">
    <property type="entry name" value="CarD-like/TRCF_RID_sf"/>
</dbReference>
<dbReference type="SMART" id="SM01058">
    <property type="entry name" value="CarD_TRCF"/>
    <property type="match status" value="1"/>
</dbReference>
<keyword evidence="2 9" id="KW-0547">Nucleotide-binding</keyword>
<dbReference type="PROSITE" id="PS51192">
    <property type="entry name" value="HELICASE_ATP_BIND_1"/>
    <property type="match status" value="1"/>
</dbReference>
<dbReference type="SUPFAM" id="SSF141259">
    <property type="entry name" value="CarD-like"/>
    <property type="match status" value="1"/>
</dbReference>
<dbReference type="InterPro" id="IPR005118">
    <property type="entry name" value="TRCF_C"/>
</dbReference>
<dbReference type="PROSITE" id="PS51194">
    <property type="entry name" value="HELICASE_CTER"/>
    <property type="match status" value="1"/>
</dbReference>
<evidence type="ECO:0000313" key="12">
    <source>
        <dbReference type="EMBL" id="AIT08149.1"/>
    </source>
</evidence>